<reference evidence="4 5" key="1">
    <citation type="journal article" date="2009" name="Stand. Genomic Sci.">
        <title>Complete genome sequence of Pedobacter heparinus type strain (HIM 762-3).</title>
        <authorList>
            <person name="Han C."/>
            <person name="Spring S."/>
            <person name="Lapidus A."/>
            <person name="Del Rio T.G."/>
            <person name="Tice H."/>
            <person name="Copeland A."/>
            <person name="Cheng J.F."/>
            <person name="Lucas S."/>
            <person name="Chen F."/>
            <person name="Nolan M."/>
            <person name="Bruce D."/>
            <person name="Goodwin L."/>
            <person name="Pitluck S."/>
            <person name="Ivanova N."/>
            <person name="Mavromatis K."/>
            <person name="Mikhailova N."/>
            <person name="Pati A."/>
            <person name="Chen A."/>
            <person name="Palaniappan K."/>
            <person name="Land M."/>
            <person name="Hauser L."/>
            <person name="Chang Y.J."/>
            <person name="Jeffries C.C."/>
            <person name="Saunders E."/>
            <person name="Chertkov O."/>
            <person name="Brettin T."/>
            <person name="Goker M."/>
            <person name="Rohde M."/>
            <person name="Bristow J."/>
            <person name="Eisen J.A."/>
            <person name="Markowitz V."/>
            <person name="Hugenholtz P."/>
            <person name="Kyrpides N.C."/>
            <person name="Klenk H.P."/>
            <person name="Detter J.C."/>
        </authorList>
    </citation>
    <scope>NUCLEOTIDE SEQUENCE [LARGE SCALE GENOMIC DNA]</scope>
    <source>
        <strain evidence="5">ATCC 13125 / DSM 2366 / CIP 104194 / JCM 7457 / NBRC 12017 / NCIMB 9290 / NRRL B-14731 / HIM 762-3</strain>
    </source>
</reference>
<evidence type="ECO:0000313" key="5">
    <source>
        <dbReference type="Proteomes" id="UP000000852"/>
    </source>
</evidence>
<dbReference type="Proteomes" id="UP000000852">
    <property type="component" value="Chromosome"/>
</dbReference>
<dbReference type="STRING" id="485917.Phep_1459"/>
<sequence length="626" mass="70234">MKTFFTALFFLLACCAAAQNKLSGKTNFPAHPRLLLLAGEEENIKKTIKNDVLLQNVHHGILAKCDQFLKDAPVERIKIGRRLLDKSRTCLQRVFYLSYAWRTTHQQKYLQRAEKEMLAAAAFEDWNPDHFLDVAEMTLALAIGYDWLYQELPESSRIAIKTAIITKGLQPSMLNGSNMFWLKAAHNWNQVCNAGLSFGAMAVYEEQPELAQTIINRAINTIELPMKIYEPDGAYPEGYGYWNYGTTFNVLLISAFQKALATDFGLSEQPGFLKTAGFLLNMTGPTGQPFNYFDSGTGGEINPAMFWFAAKLKDPSLLFTERTYLAKQVKHLTDDRLLPALLIWSSGIQLNKIPAPKKTMWTGKGSNPVAMMRSSWTDPNALYIGMKGGSPSVNHGHMDVGSFVMEADGVRWASDFGMQGYESLEAKGIDLWNMKQNSQRWQVLRYNNLYHNTLSFNNEFQDVDGYAPIVSYSDNPAYMNTVVDISSVYKTQLSKAIRGIALVNKQYVVVRDELEGGAKATKVRWAMLTAADVKIIGPNEAELSKNGKKLYLKVQEPVHIQLKTWSTAPTTAYDAPNPGTVMLGFETTLPEKSPAVLTVLLIPQAQKKNSIQKTKPIAQWEKKPFR</sequence>
<evidence type="ECO:0000256" key="1">
    <source>
        <dbReference type="ARBA" id="ARBA00004196"/>
    </source>
</evidence>
<dbReference type="Gene3D" id="2.70.98.70">
    <property type="match status" value="1"/>
</dbReference>
<dbReference type="GO" id="GO:0016829">
    <property type="term" value="F:lyase activity"/>
    <property type="evidence" value="ECO:0007669"/>
    <property type="project" value="InterPro"/>
</dbReference>
<dbReference type="EMBL" id="CP001681">
    <property type="protein sequence ID" value="ACU03673.1"/>
    <property type="molecule type" value="Genomic_DNA"/>
</dbReference>
<dbReference type="Gene3D" id="1.50.10.100">
    <property type="entry name" value="Chondroitin AC/alginate lyase"/>
    <property type="match status" value="1"/>
</dbReference>
<feature type="signal peptide" evidence="2">
    <location>
        <begin position="1"/>
        <end position="18"/>
    </location>
</feature>
<accession>C6XTN7</accession>
<comment type="subcellular location">
    <subcellularLocation>
        <location evidence="1">Cell envelope</location>
    </subcellularLocation>
</comment>
<dbReference type="OrthoDB" id="175534at2"/>
<gene>
    <name evidence="4" type="ordered locus">Phep_1459</name>
</gene>
<dbReference type="eggNOG" id="COG4225">
    <property type="taxonomic scope" value="Bacteria"/>
</dbReference>
<organism evidence="4 5">
    <name type="scientific">Pedobacter heparinus (strain ATCC 13125 / DSM 2366 / CIP 104194 / JCM 7457 / NBRC 12017 / NCIMB 9290 / NRRL B-14731 / HIM 762-3)</name>
    <dbReference type="NCBI Taxonomy" id="485917"/>
    <lineage>
        <taxon>Bacteria</taxon>
        <taxon>Pseudomonadati</taxon>
        <taxon>Bacteroidota</taxon>
        <taxon>Sphingobacteriia</taxon>
        <taxon>Sphingobacteriales</taxon>
        <taxon>Sphingobacteriaceae</taxon>
        <taxon>Pedobacter</taxon>
    </lineage>
</organism>
<keyword evidence="2" id="KW-0732">Signal</keyword>
<dbReference type="PANTHER" id="PTHR38045:SF1">
    <property type="entry name" value="HEPARINASE II_III-LIKE PROTEIN"/>
    <property type="match status" value="1"/>
</dbReference>
<name>C6XTN7_PEDHD</name>
<dbReference type="AlphaFoldDB" id="C6XTN7"/>
<proteinExistence type="predicted"/>
<dbReference type="KEGG" id="phe:Phep_1459"/>
<protein>
    <submittedName>
        <fullName evidence="4">Heparinase II/III family protein</fullName>
    </submittedName>
</protein>
<dbReference type="SUPFAM" id="SSF48230">
    <property type="entry name" value="Chondroitin AC/alginate lyase"/>
    <property type="match status" value="1"/>
</dbReference>
<dbReference type="InterPro" id="IPR012480">
    <property type="entry name" value="Hepar_II_III_C"/>
</dbReference>
<evidence type="ECO:0000256" key="2">
    <source>
        <dbReference type="SAM" id="SignalP"/>
    </source>
</evidence>
<feature type="domain" description="Heparinase II/III-like C-terminal" evidence="3">
    <location>
        <begin position="381"/>
        <end position="551"/>
    </location>
</feature>
<dbReference type="PANTHER" id="PTHR38045">
    <property type="entry name" value="CHROMOSOME 1, WHOLE GENOME SHOTGUN SEQUENCE"/>
    <property type="match status" value="1"/>
</dbReference>
<evidence type="ECO:0000313" key="4">
    <source>
        <dbReference type="EMBL" id="ACU03673.1"/>
    </source>
</evidence>
<keyword evidence="5" id="KW-1185">Reference proteome</keyword>
<dbReference type="InterPro" id="IPR008929">
    <property type="entry name" value="Chondroitin_lyas"/>
</dbReference>
<feature type="chain" id="PRO_5002973243" evidence="2">
    <location>
        <begin position="19"/>
        <end position="626"/>
    </location>
</feature>
<dbReference type="GO" id="GO:0030313">
    <property type="term" value="C:cell envelope"/>
    <property type="evidence" value="ECO:0007669"/>
    <property type="project" value="UniProtKB-SubCell"/>
</dbReference>
<dbReference type="RefSeq" id="WP_012781617.1">
    <property type="nucleotide sequence ID" value="NC_013061.1"/>
</dbReference>
<dbReference type="HOGENOM" id="CLU_008982_0_0_10"/>
<dbReference type="Pfam" id="PF07940">
    <property type="entry name" value="Hepar_II_III_C"/>
    <property type="match status" value="1"/>
</dbReference>
<evidence type="ECO:0000259" key="3">
    <source>
        <dbReference type="Pfam" id="PF07940"/>
    </source>
</evidence>